<accession>A0AA45WVQ3</accession>
<dbReference type="GO" id="GO:0016874">
    <property type="term" value="F:ligase activity"/>
    <property type="evidence" value="ECO:0007669"/>
    <property type="project" value="UniProtKB-KW"/>
</dbReference>
<feature type="transmembrane region" description="Helical" evidence="6">
    <location>
        <begin position="293"/>
        <end position="311"/>
    </location>
</feature>
<feature type="transmembrane region" description="Helical" evidence="6">
    <location>
        <begin position="77"/>
        <end position="99"/>
    </location>
</feature>
<evidence type="ECO:0000259" key="7">
    <source>
        <dbReference type="Pfam" id="PF04932"/>
    </source>
</evidence>
<keyword evidence="9" id="KW-1185">Reference proteome</keyword>
<evidence type="ECO:0000313" key="8">
    <source>
        <dbReference type="EMBL" id="SMP54867.1"/>
    </source>
</evidence>
<feature type="transmembrane region" description="Helical" evidence="6">
    <location>
        <begin position="149"/>
        <end position="168"/>
    </location>
</feature>
<dbReference type="PANTHER" id="PTHR37422:SF13">
    <property type="entry name" value="LIPOPOLYSACCHARIDE BIOSYNTHESIS PROTEIN PA4999-RELATED"/>
    <property type="match status" value="1"/>
</dbReference>
<evidence type="ECO:0000256" key="6">
    <source>
        <dbReference type="SAM" id="Phobius"/>
    </source>
</evidence>
<feature type="transmembrane region" description="Helical" evidence="6">
    <location>
        <begin position="393"/>
        <end position="414"/>
    </location>
</feature>
<feature type="transmembrane region" description="Helical" evidence="6">
    <location>
        <begin position="12"/>
        <end position="31"/>
    </location>
</feature>
<feature type="transmembrane region" description="Helical" evidence="6">
    <location>
        <begin position="273"/>
        <end position="288"/>
    </location>
</feature>
<comment type="caution">
    <text evidence="8">The sequence shown here is derived from an EMBL/GenBank/DDBJ whole genome shotgun (WGS) entry which is preliminary data.</text>
</comment>
<dbReference type="InterPro" id="IPR007016">
    <property type="entry name" value="O-antigen_ligase-rel_domated"/>
</dbReference>
<dbReference type="EMBL" id="FXUF01000005">
    <property type="protein sequence ID" value="SMP54867.1"/>
    <property type="molecule type" value="Genomic_DNA"/>
</dbReference>
<evidence type="ECO:0000256" key="1">
    <source>
        <dbReference type="ARBA" id="ARBA00004141"/>
    </source>
</evidence>
<protein>
    <submittedName>
        <fullName evidence="8">O-antigen ligase</fullName>
    </submittedName>
</protein>
<comment type="subcellular location">
    <subcellularLocation>
        <location evidence="1">Membrane</location>
        <topology evidence="1">Multi-pass membrane protein</topology>
    </subcellularLocation>
</comment>
<feature type="transmembrane region" description="Helical" evidence="6">
    <location>
        <begin position="426"/>
        <end position="444"/>
    </location>
</feature>
<keyword evidence="2 6" id="KW-0812">Transmembrane</keyword>
<feature type="transmembrane region" description="Helical" evidence="6">
    <location>
        <begin position="111"/>
        <end position="129"/>
    </location>
</feature>
<feature type="region of interest" description="Disordered" evidence="5">
    <location>
        <begin position="484"/>
        <end position="505"/>
    </location>
</feature>
<keyword evidence="3 6" id="KW-1133">Transmembrane helix</keyword>
<evidence type="ECO:0000256" key="5">
    <source>
        <dbReference type="SAM" id="MobiDB-lite"/>
    </source>
</evidence>
<evidence type="ECO:0000256" key="2">
    <source>
        <dbReference type="ARBA" id="ARBA00022692"/>
    </source>
</evidence>
<dbReference type="InterPro" id="IPR051533">
    <property type="entry name" value="WaaL-like"/>
</dbReference>
<evidence type="ECO:0000256" key="3">
    <source>
        <dbReference type="ARBA" id="ARBA00022989"/>
    </source>
</evidence>
<name>A0AA45WVQ3_9CLOT</name>
<dbReference type="AlphaFoldDB" id="A0AA45WVQ3"/>
<reference evidence="8" key="1">
    <citation type="submission" date="2017-05" db="EMBL/GenBank/DDBJ databases">
        <authorList>
            <person name="Varghese N."/>
            <person name="Submissions S."/>
        </authorList>
    </citation>
    <scope>NUCLEOTIDE SEQUENCE</scope>
    <source>
        <strain evidence="8">Su22</strain>
    </source>
</reference>
<feature type="transmembrane region" description="Helical" evidence="6">
    <location>
        <begin position="180"/>
        <end position="201"/>
    </location>
</feature>
<feature type="transmembrane region" description="Helical" evidence="6">
    <location>
        <begin position="228"/>
        <end position="245"/>
    </location>
</feature>
<dbReference type="PANTHER" id="PTHR37422">
    <property type="entry name" value="TEICHURONIC ACID BIOSYNTHESIS PROTEIN TUAE"/>
    <property type="match status" value="1"/>
</dbReference>
<keyword evidence="4 6" id="KW-0472">Membrane</keyword>
<evidence type="ECO:0000313" key="9">
    <source>
        <dbReference type="Proteomes" id="UP001158066"/>
    </source>
</evidence>
<evidence type="ECO:0000256" key="4">
    <source>
        <dbReference type="ARBA" id="ARBA00023136"/>
    </source>
</evidence>
<keyword evidence="8" id="KW-0436">Ligase</keyword>
<dbReference type="GO" id="GO:0016020">
    <property type="term" value="C:membrane"/>
    <property type="evidence" value="ECO:0007669"/>
    <property type="project" value="UniProtKB-SubCell"/>
</dbReference>
<organism evidence="8 9">
    <name type="scientific">Anoxynatronum buryatiense</name>
    <dbReference type="NCBI Taxonomy" id="489973"/>
    <lineage>
        <taxon>Bacteria</taxon>
        <taxon>Bacillati</taxon>
        <taxon>Bacillota</taxon>
        <taxon>Clostridia</taxon>
        <taxon>Eubacteriales</taxon>
        <taxon>Clostridiaceae</taxon>
        <taxon>Anoxynatronum</taxon>
    </lineage>
</organism>
<feature type="domain" description="O-antigen ligase-related" evidence="7">
    <location>
        <begin position="256"/>
        <end position="400"/>
    </location>
</feature>
<feature type="transmembrane region" description="Helical" evidence="6">
    <location>
        <begin position="252"/>
        <end position="267"/>
    </location>
</feature>
<sequence length="505" mass="55538">MIEKNTMALPDLLWVGGLSTLALVAAVVMAAQSPYMIVMIPGALLLAALLLSSDTLCLAAVIPVLPLSASTLFTAQLLPVPGARINNILLLLLLLGFLLNRKPDFRELRPAAVFYAGSLLLLTAAIFRTGHVAGFAREFWQESYSPVKFFLSHGLIPLLTSIPFLMIAGSVRQGKEIRRVLFYLALSMSLFSGVIVSTWVLKVPPGADFSTVRDIIGLETLGMHGNNLADFIIVGFPLMLAMALVPRGKYRRWFYLAAVLSLVAATLIYSRTAYAMILLSIAAIVVLTRQYRLILPVVVLVVLVAAAMPGVTERALTGLEGGERNVITAGRTDEIWRPVMREWRQRTATHPWQTLAGYGRYGIMDFQAFRNGRMLRVTHSHNMFLDTLVDTGIIGLAFYLGFLGYVLAGLLRAFYRRRRSGSIEELHVTAGLLTSLGCFLGRGLTDSFLLPQLTNAYFYMVMALAFVVIGQEKQHRFLEKAVNNEASEDAEHPETGVEGAGMEWA</sequence>
<feature type="transmembrane region" description="Helical" evidence="6">
    <location>
        <begin position="450"/>
        <end position="470"/>
    </location>
</feature>
<dbReference type="Pfam" id="PF04932">
    <property type="entry name" value="Wzy_C"/>
    <property type="match status" value="1"/>
</dbReference>
<proteinExistence type="predicted"/>
<dbReference type="Proteomes" id="UP001158066">
    <property type="component" value="Unassembled WGS sequence"/>
</dbReference>
<gene>
    <name evidence="8" type="ORF">SAMN06296020_105184</name>
</gene>